<evidence type="ECO:0000313" key="1">
    <source>
        <dbReference type="EMBL" id="CAC5381781.1"/>
    </source>
</evidence>
<gene>
    <name evidence="1" type="ORF">MCOR_17649</name>
</gene>
<dbReference type="OrthoDB" id="7481777at2759"/>
<evidence type="ECO:0000313" key="2">
    <source>
        <dbReference type="Proteomes" id="UP000507470"/>
    </source>
</evidence>
<sequence length="152" mass="17139">MTRKEKKRNNVMGFCGKKWKIEKHADKITLCDSFSLGKKSEKENNPCKIGGSESQDGGWLNLAPLNSIMSLEETSKLFTESQKIFNERDDVSINTPVMLNMLLRIVSSIDGRLKSIETSVESVKDIRNDLLLMSSQVRELETSVADIVKSQK</sequence>
<name>A0A6J8BEF2_MYTCO</name>
<dbReference type="Proteomes" id="UP000507470">
    <property type="component" value="Unassembled WGS sequence"/>
</dbReference>
<dbReference type="EMBL" id="CACVKT020003120">
    <property type="protein sequence ID" value="CAC5381781.1"/>
    <property type="molecule type" value="Genomic_DNA"/>
</dbReference>
<dbReference type="AlphaFoldDB" id="A0A6J8BEF2"/>
<keyword evidence="2" id="KW-1185">Reference proteome</keyword>
<organism evidence="1 2">
    <name type="scientific">Mytilus coruscus</name>
    <name type="common">Sea mussel</name>
    <dbReference type="NCBI Taxonomy" id="42192"/>
    <lineage>
        <taxon>Eukaryota</taxon>
        <taxon>Metazoa</taxon>
        <taxon>Spiralia</taxon>
        <taxon>Lophotrochozoa</taxon>
        <taxon>Mollusca</taxon>
        <taxon>Bivalvia</taxon>
        <taxon>Autobranchia</taxon>
        <taxon>Pteriomorphia</taxon>
        <taxon>Mytilida</taxon>
        <taxon>Mytiloidea</taxon>
        <taxon>Mytilidae</taxon>
        <taxon>Mytilinae</taxon>
        <taxon>Mytilus</taxon>
    </lineage>
</organism>
<reference evidence="1 2" key="1">
    <citation type="submission" date="2020-06" db="EMBL/GenBank/DDBJ databases">
        <authorList>
            <person name="Li R."/>
            <person name="Bekaert M."/>
        </authorList>
    </citation>
    <scope>NUCLEOTIDE SEQUENCE [LARGE SCALE GENOMIC DNA]</scope>
    <source>
        <strain evidence="2">wild</strain>
    </source>
</reference>
<proteinExistence type="predicted"/>
<accession>A0A6J8BEF2</accession>
<protein>
    <submittedName>
        <fullName evidence="1">Uncharacterized protein</fullName>
    </submittedName>
</protein>